<keyword evidence="3" id="KW-0732">Signal</keyword>
<evidence type="ECO:0000256" key="3">
    <source>
        <dbReference type="SAM" id="SignalP"/>
    </source>
</evidence>
<evidence type="ECO:0000256" key="1">
    <source>
        <dbReference type="SAM" id="MobiDB-lite"/>
    </source>
</evidence>
<comment type="caution">
    <text evidence="4">The sequence shown here is derived from an EMBL/GenBank/DDBJ whole genome shotgun (WGS) entry which is preliminary data.</text>
</comment>
<dbReference type="Proteomes" id="UP000007264">
    <property type="component" value="Unassembled WGS sequence"/>
</dbReference>
<feature type="compositionally biased region" description="Polar residues" evidence="1">
    <location>
        <begin position="204"/>
        <end position="218"/>
    </location>
</feature>
<reference evidence="4 5" key="1">
    <citation type="journal article" date="2012" name="Genome Biol.">
        <title>The genome of the polar eukaryotic microalga coccomyxa subellipsoidea reveals traits of cold adaptation.</title>
        <authorList>
            <person name="Blanc G."/>
            <person name="Agarkova I."/>
            <person name="Grimwood J."/>
            <person name="Kuo A."/>
            <person name="Brueggeman A."/>
            <person name="Dunigan D."/>
            <person name="Gurnon J."/>
            <person name="Ladunga I."/>
            <person name="Lindquist E."/>
            <person name="Lucas S."/>
            <person name="Pangilinan J."/>
            <person name="Proschold T."/>
            <person name="Salamov A."/>
            <person name="Schmutz J."/>
            <person name="Weeks D."/>
            <person name="Yamada T."/>
            <person name="Claverie J.M."/>
            <person name="Grigoriev I."/>
            <person name="Van Etten J."/>
            <person name="Lomsadze A."/>
            <person name="Borodovsky M."/>
        </authorList>
    </citation>
    <scope>NUCLEOTIDE SEQUENCE [LARGE SCALE GENOMIC DNA]</scope>
    <source>
        <strain evidence="4 5">C-169</strain>
    </source>
</reference>
<dbReference type="KEGG" id="csl:COCSUDRAFT_41663"/>
<keyword evidence="2" id="KW-0812">Transmembrane</keyword>
<evidence type="ECO:0000313" key="5">
    <source>
        <dbReference type="Proteomes" id="UP000007264"/>
    </source>
</evidence>
<dbReference type="GeneID" id="17041404"/>
<feature type="region of interest" description="Disordered" evidence="1">
    <location>
        <begin position="186"/>
        <end position="218"/>
    </location>
</feature>
<feature type="signal peptide" evidence="3">
    <location>
        <begin position="1"/>
        <end position="24"/>
    </location>
</feature>
<feature type="compositionally biased region" description="Gly residues" evidence="1">
    <location>
        <begin position="128"/>
        <end position="142"/>
    </location>
</feature>
<evidence type="ECO:0000256" key="2">
    <source>
        <dbReference type="SAM" id="Phobius"/>
    </source>
</evidence>
<name>I0YYE3_COCSC</name>
<keyword evidence="5" id="KW-1185">Reference proteome</keyword>
<keyword evidence="2" id="KW-0472">Membrane</keyword>
<feature type="region of interest" description="Disordered" evidence="1">
    <location>
        <begin position="125"/>
        <end position="145"/>
    </location>
</feature>
<dbReference type="AlphaFoldDB" id="I0YYE3"/>
<evidence type="ECO:0000313" key="4">
    <source>
        <dbReference type="EMBL" id="EIE23412.1"/>
    </source>
</evidence>
<gene>
    <name evidence="4" type="ORF">COCSUDRAFT_41663</name>
</gene>
<dbReference type="OrthoDB" id="10598194at2759"/>
<feature type="transmembrane region" description="Helical" evidence="2">
    <location>
        <begin position="75"/>
        <end position="96"/>
    </location>
</feature>
<dbReference type="EMBL" id="AGSI01000007">
    <property type="protein sequence ID" value="EIE23412.1"/>
    <property type="molecule type" value="Genomic_DNA"/>
</dbReference>
<dbReference type="RefSeq" id="XP_005647956.1">
    <property type="nucleotide sequence ID" value="XM_005647899.1"/>
</dbReference>
<feature type="chain" id="PRO_5003636535" evidence="3">
    <location>
        <begin position="25"/>
        <end position="248"/>
    </location>
</feature>
<sequence length="248" mass="25408">MARFTTAAVPIGLAMLLIPKAVLGDVQIRKTIMQSTAWTKTGQDTEVIATPMESFQSMKAYAPGSGRGTPFRLDALTICIIGAVVLVNVGMVFCCARLACLKALGRDTDPLATEAAQAAAAAAPAAGDAGGGPGGGTAGGGPRIELTAVTHPNMDVRSLNPSDCCLLGVSCALHGIKMSFARRLSGRNSREEHTNDPEADAPLSANQRGNSDQRSTHLCASPTPKSLGCCAVPMVTLVIDSNECSAAA</sequence>
<organism evidence="4 5">
    <name type="scientific">Coccomyxa subellipsoidea (strain C-169)</name>
    <name type="common">Green microalga</name>
    <dbReference type="NCBI Taxonomy" id="574566"/>
    <lineage>
        <taxon>Eukaryota</taxon>
        <taxon>Viridiplantae</taxon>
        <taxon>Chlorophyta</taxon>
        <taxon>core chlorophytes</taxon>
        <taxon>Trebouxiophyceae</taxon>
        <taxon>Trebouxiophyceae incertae sedis</taxon>
        <taxon>Coccomyxaceae</taxon>
        <taxon>Coccomyxa</taxon>
        <taxon>Coccomyxa subellipsoidea</taxon>
    </lineage>
</organism>
<proteinExistence type="predicted"/>
<accession>I0YYE3</accession>
<keyword evidence="2" id="KW-1133">Transmembrane helix</keyword>
<protein>
    <submittedName>
        <fullName evidence="4">Uncharacterized protein</fullName>
    </submittedName>
</protein>